<protein>
    <submittedName>
        <fullName evidence="3">Phage terminase large subunit-like protein</fullName>
    </submittedName>
</protein>
<comment type="caution">
    <text evidence="3">The sequence shown here is derived from an EMBL/GenBank/DDBJ whole genome shotgun (WGS) entry which is preliminary data.</text>
</comment>
<feature type="domain" description="Terminase large subunit-like endonuclease" evidence="2">
    <location>
        <begin position="284"/>
        <end position="505"/>
    </location>
</feature>
<evidence type="ECO:0000313" key="3">
    <source>
        <dbReference type="EMBL" id="MBB4146034.1"/>
    </source>
</evidence>
<accession>A0A7W6LKF3</accession>
<dbReference type="InterPro" id="IPR005021">
    <property type="entry name" value="Terminase_largesu-like"/>
</dbReference>
<dbReference type="AlphaFoldDB" id="A0A7W6LKF3"/>
<dbReference type="PANTHER" id="PTHR41287">
    <property type="match status" value="1"/>
</dbReference>
<evidence type="ECO:0000313" key="4">
    <source>
        <dbReference type="Proteomes" id="UP000519897"/>
    </source>
</evidence>
<name>A0A7W6LKF3_9HYPH</name>
<organism evidence="3 4">
    <name type="scientific">Rhizobium rhizoryzae</name>
    <dbReference type="NCBI Taxonomy" id="451876"/>
    <lineage>
        <taxon>Bacteria</taxon>
        <taxon>Pseudomonadati</taxon>
        <taxon>Pseudomonadota</taxon>
        <taxon>Alphaproteobacteria</taxon>
        <taxon>Hyphomicrobiales</taxon>
        <taxon>Rhizobiaceae</taxon>
        <taxon>Rhizobium/Agrobacterium group</taxon>
        <taxon>Rhizobium</taxon>
    </lineage>
</organism>
<reference evidence="3 4" key="1">
    <citation type="submission" date="2020-08" db="EMBL/GenBank/DDBJ databases">
        <title>Genomic Encyclopedia of Type Strains, Phase IV (KMG-IV): sequencing the most valuable type-strain genomes for metagenomic binning, comparative biology and taxonomic classification.</title>
        <authorList>
            <person name="Goeker M."/>
        </authorList>
    </citation>
    <scope>NUCLEOTIDE SEQUENCE [LARGE SCALE GENOMIC DNA]</scope>
    <source>
        <strain evidence="3 4">DSM 29514</strain>
    </source>
</reference>
<dbReference type="Gene3D" id="3.40.50.300">
    <property type="entry name" value="P-loop containing nucleotide triphosphate hydrolases"/>
    <property type="match status" value="1"/>
</dbReference>
<evidence type="ECO:0000259" key="2">
    <source>
        <dbReference type="Pfam" id="PF20441"/>
    </source>
</evidence>
<dbReference type="InterPro" id="IPR046461">
    <property type="entry name" value="TerL_ATPase"/>
</dbReference>
<evidence type="ECO:0000259" key="1">
    <source>
        <dbReference type="Pfam" id="PF03354"/>
    </source>
</evidence>
<dbReference type="GO" id="GO:0004519">
    <property type="term" value="F:endonuclease activity"/>
    <property type="evidence" value="ECO:0007669"/>
    <property type="project" value="InterPro"/>
</dbReference>
<dbReference type="Pfam" id="PF20441">
    <property type="entry name" value="TerL_nuclease"/>
    <property type="match status" value="1"/>
</dbReference>
<dbReference type="RefSeq" id="WP_165137704.1">
    <property type="nucleotide sequence ID" value="NZ_CP049252.1"/>
</dbReference>
<dbReference type="EMBL" id="JACIEC010000016">
    <property type="protein sequence ID" value="MBB4146034.1"/>
    <property type="molecule type" value="Genomic_DNA"/>
</dbReference>
<dbReference type="PANTHER" id="PTHR41287:SF1">
    <property type="entry name" value="PROTEIN YMFN"/>
    <property type="match status" value="1"/>
</dbReference>
<dbReference type="Proteomes" id="UP000519897">
    <property type="component" value="Unassembled WGS sequence"/>
</dbReference>
<dbReference type="InterPro" id="IPR046462">
    <property type="entry name" value="TerL_nuclease"/>
</dbReference>
<feature type="domain" description="Terminase large subunit-like ATPase" evidence="1">
    <location>
        <begin position="100"/>
        <end position="273"/>
    </location>
</feature>
<gene>
    <name evidence="3" type="ORF">GGQ72_004603</name>
</gene>
<dbReference type="InterPro" id="IPR027417">
    <property type="entry name" value="P-loop_NTPase"/>
</dbReference>
<keyword evidence="4" id="KW-1185">Reference proteome</keyword>
<sequence>MASLDCSTLTSLIDIEIPEISYEEDPVTAWAADVLKGKVIAGPHVRNACRRHLLDLRDGPARGLFWDLDEAKKRIAWFPKYLCLNGGQFEGIPFKPHPSQAFRIGSLFGWKWAETGLRRFRRFYDEEGKGNGKSPLLAGIGIMMMVADGEPRAEIYAAAAKKEQAQVLFRDAVAMVQQSTKLNRIRISGDEHPWQLSYRGKSGDKRIFKPISSDKAQSGPRPSCALCDEVHEHPNRDVIEMLERGFKFRERPLLVMATNSGSDRKSICWEEHTHAVEVAAGIKQDDTTFAFVCSLDEGDDWENDPSCWIKANPLLGATITEEYLRGVVDQAKQMPGKRNGIARLHFCEWTQSVNAAIRREAWVKCRKSLNLQALKDGGYPCYGGLDLSKTRDFTALTLTWLIDATKDAEIMVSKTWFWTPADTLKDRAGKDQAPYELWRDQGHIEAVPGERLKYAWLASALGEINAKFAPVEIAGDQYGLEQLSEQLSDQGISLPLVIHPQGFQKRILEKDKDAPDGEQEIYLWMPDSINKLENAIYEERIFIDHSPMLDLCAASVVYEENRTGHRMFDKGKAFGRIDGMVSLAMSVGMALCRERDGGMDDYFKRLAGAA</sequence>
<dbReference type="Gene3D" id="3.30.420.240">
    <property type="match status" value="1"/>
</dbReference>
<dbReference type="Pfam" id="PF03354">
    <property type="entry name" value="TerL_ATPase"/>
    <property type="match status" value="1"/>
</dbReference>
<proteinExistence type="predicted"/>